<evidence type="ECO:0000256" key="1">
    <source>
        <dbReference type="SAM" id="Phobius"/>
    </source>
</evidence>
<sequence>MKKKIALNTFYTIGIVISVIGLKWAFQNTNYPIAGLLIATGLFFIYLKINIVKEVRAGIKEKENSLNSSVKDETN</sequence>
<accession>A0A7W8ZKB8</accession>
<organism evidence="2 3">
    <name type="scientific">Pedobacter cryoconitis</name>
    <dbReference type="NCBI Taxonomy" id="188932"/>
    <lineage>
        <taxon>Bacteria</taxon>
        <taxon>Pseudomonadati</taxon>
        <taxon>Bacteroidota</taxon>
        <taxon>Sphingobacteriia</taxon>
        <taxon>Sphingobacteriales</taxon>
        <taxon>Sphingobacteriaceae</taxon>
        <taxon>Pedobacter</taxon>
    </lineage>
</organism>
<dbReference type="InterPro" id="IPR045938">
    <property type="entry name" value="DUF6358"/>
</dbReference>
<dbReference type="Pfam" id="PF19885">
    <property type="entry name" value="DUF6358"/>
    <property type="match status" value="1"/>
</dbReference>
<dbReference type="RefSeq" id="WP_183880483.1">
    <property type="nucleotide sequence ID" value="NZ_JACHCE010000002.1"/>
</dbReference>
<evidence type="ECO:0000313" key="3">
    <source>
        <dbReference type="Proteomes" id="UP000537204"/>
    </source>
</evidence>
<feature type="transmembrane region" description="Helical" evidence="1">
    <location>
        <begin position="7"/>
        <end position="26"/>
    </location>
</feature>
<dbReference type="Proteomes" id="UP000537204">
    <property type="component" value="Unassembled WGS sequence"/>
</dbReference>
<proteinExistence type="predicted"/>
<gene>
    <name evidence="2" type="ORF">HDE68_001484</name>
</gene>
<keyword evidence="1" id="KW-0472">Membrane</keyword>
<dbReference type="EMBL" id="JACHCE010000002">
    <property type="protein sequence ID" value="MBB5635596.1"/>
    <property type="molecule type" value="Genomic_DNA"/>
</dbReference>
<evidence type="ECO:0000313" key="2">
    <source>
        <dbReference type="EMBL" id="MBB5635596.1"/>
    </source>
</evidence>
<reference evidence="2 3" key="1">
    <citation type="submission" date="2020-08" db="EMBL/GenBank/DDBJ databases">
        <title>Genomic Encyclopedia of Type Strains, Phase IV (KMG-V): Genome sequencing to study the core and pangenomes of soil and plant-associated prokaryotes.</title>
        <authorList>
            <person name="Whitman W."/>
        </authorList>
    </citation>
    <scope>NUCLEOTIDE SEQUENCE [LARGE SCALE GENOMIC DNA]</scope>
    <source>
        <strain evidence="2 3">S3M1</strain>
    </source>
</reference>
<feature type="transmembrane region" description="Helical" evidence="1">
    <location>
        <begin position="32"/>
        <end position="52"/>
    </location>
</feature>
<dbReference type="AlphaFoldDB" id="A0A7W8ZKB8"/>
<comment type="caution">
    <text evidence="2">The sequence shown here is derived from an EMBL/GenBank/DDBJ whole genome shotgun (WGS) entry which is preliminary data.</text>
</comment>
<protein>
    <submittedName>
        <fullName evidence="2">Uncharacterized protein</fullName>
    </submittedName>
</protein>
<keyword evidence="1" id="KW-1133">Transmembrane helix</keyword>
<name>A0A7W8ZKB8_9SPHI</name>
<keyword evidence="1" id="KW-0812">Transmembrane</keyword>